<evidence type="ECO:0000313" key="3">
    <source>
        <dbReference type="EMBL" id="GAA4464972.1"/>
    </source>
</evidence>
<dbReference type="PROSITE" id="PS50206">
    <property type="entry name" value="RHODANESE_3"/>
    <property type="match status" value="1"/>
</dbReference>
<dbReference type="RefSeq" id="WP_345081371.1">
    <property type="nucleotide sequence ID" value="NZ_BAABFA010000010.1"/>
</dbReference>
<dbReference type="SUPFAM" id="SSF52821">
    <property type="entry name" value="Rhodanese/Cell cycle control phosphatase"/>
    <property type="match status" value="1"/>
</dbReference>
<name>A0ABP8NGC2_9BACT</name>
<dbReference type="PANTHER" id="PTHR43031">
    <property type="entry name" value="FAD-DEPENDENT OXIDOREDUCTASE"/>
    <property type="match status" value="1"/>
</dbReference>
<dbReference type="Pfam" id="PF00581">
    <property type="entry name" value="Rhodanese"/>
    <property type="match status" value="1"/>
</dbReference>
<keyword evidence="1" id="KW-0732">Signal</keyword>
<dbReference type="PANTHER" id="PTHR43031:SF1">
    <property type="entry name" value="PYRIDINE NUCLEOTIDE-DISULPHIDE OXIDOREDUCTASE"/>
    <property type="match status" value="1"/>
</dbReference>
<feature type="signal peptide" evidence="1">
    <location>
        <begin position="1"/>
        <end position="18"/>
    </location>
</feature>
<proteinExistence type="predicted"/>
<evidence type="ECO:0000259" key="2">
    <source>
        <dbReference type="PROSITE" id="PS50206"/>
    </source>
</evidence>
<comment type="caution">
    <text evidence="3">The sequence shown here is derived from an EMBL/GenBank/DDBJ whole genome shotgun (WGS) entry which is preliminary data.</text>
</comment>
<dbReference type="EMBL" id="BAABFA010000010">
    <property type="protein sequence ID" value="GAA4464972.1"/>
    <property type="molecule type" value="Genomic_DNA"/>
</dbReference>
<protein>
    <recommendedName>
        <fullName evidence="2">Rhodanese domain-containing protein</fullName>
    </recommendedName>
</protein>
<feature type="domain" description="Rhodanese" evidence="2">
    <location>
        <begin position="51"/>
        <end position="140"/>
    </location>
</feature>
<sequence>MKHLILALLLPVTFFFTASCQGIGGNNERIVNGVKCMVHNVSPDEFEKKLATPGVQLLDVRTPEEYAEGHLVNSRNLDHTGGVLEQNAHTLDKNRPVLVYCRSGKRSAAAATYLQQQGFKEVYNMKGGIQQWQSAGKPVE</sequence>
<organism evidence="3 4">
    <name type="scientific">Nemorincola caseinilytica</name>
    <dbReference type="NCBI Taxonomy" id="2054315"/>
    <lineage>
        <taxon>Bacteria</taxon>
        <taxon>Pseudomonadati</taxon>
        <taxon>Bacteroidota</taxon>
        <taxon>Chitinophagia</taxon>
        <taxon>Chitinophagales</taxon>
        <taxon>Chitinophagaceae</taxon>
        <taxon>Nemorincola</taxon>
    </lineage>
</organism>
<accession>A0ABP8NGC2</accession>
<dbReference type="InterPro" id="IPR036873">
    <property type="entry name" value="Rhodanese-like_dom_sf"/>
</dbReference>
<evidence type="ECO:0000256" key="1">
    <source>
        <dbReference type="SAM" id="SignalP"/>
    </source>
</evidence>
<keyword evidence="4" id="KW-1185">Reference proteome</keyword>
<dbReference type="CDD" id="cd00158">
    <property type="entry name" value="RHOD"/>
    <property type="match status" value="1"/>
</dbReference>
<dbReference type="InterPro" id="IPR050229">
    <property type="entry name" value="GlpE_sulfurtransferase"/>
</dbReference>
<dbReference type="SMART" id="SM00450">
    <property type="entry name" value="RHOD"/>
    <property type="match status" value="1"/>
</dbReference>
<dbReference type="PROSITE" id="PS51257">
    <property type="entry name" value="PROKAR_LIPOPROTEIN"/>
    <property type="match status" value="1"/>
</dbReference>
<evidence type="ECO:0000313" key="4">
    <source>
        <dbReference type="Proteomes" id="UP001500067"/>
    </source>
</evidence>
<dbReference type="Proteomes" id="UP001500067">
    <property type="component" value="Unassembled WGS sequence"/>
</dbReference>
<feature type="chain" id="PRO_5046377630" description="Rhodanese domain-containing protein" evidence="1">
    <location>
        <begin position="19"/>
        <end position="140"/>
    </location>
</feature>
<reference evidence="4" key="1">
    <citation type="journal article" date="2019" name="Int. J. Syst. Evol. Microbiol.">
        <title>The Global Catalogue of Microorganisms (GCM) 10K type strain sequencing project: providing services to taxonomists for standard genome sequencing and annotation.</title>
        <authorList>
            <consortium name="The Broad Institute Genomics Platform"/>
            <consortium name="The Broad Institute Genome Sequencing Center for Infectious Disease"/>
            <person name="Wu L."/>
            <person name="Ma J."/>
        </authorList>
    </citation>
    <scope>NUCLEOTIDE SEQUENCE [LARGE SCALE GENOMIC DNA]</scope>
    <source>
        <strain evidence="4">JCM 32105</strain>
    </source>
</reference>
<dbReference type="InterPro" id="IPR001763">
    <property type="entry name" value="Rhodanese-like_dom"/>
</dbReference>
<dbReference type="Gene3D" id="3.40.250.10">
    <property type="entry name" value="Rhodanese-like domain"/>
    <property type="match status" value="1"/>
</dbReference>
<gene>
    <name evidence="3" type="ORF">GCM10023093_16390</name>
</gene>